<proteinExistence type="inferred from homology"/>
<dbReference type="GO" id="GO:0072527">
    <property type="term" value="P:pyrimidine-containing compound metabolic process"/>
    <property type="evidence" value="ECO:0007669"/>
    <property type="project" value="UniProtKB-ARBA"/>
</dbReference>
<evidence type="ECO:0000256" key="5">
    <source>
        <dbReference type="ARBA" id="ARBA00022833"/>
    </source>
</evidence>
<dbReference type="OrthoDB" id="9795347at2"/>
<dbReference type="HOGENOM" id="CLU_052424_0_0_0"/>
<dbReference type="PROSITE" id="PS00903">
    <property type="entry name" value="CYT_DCMP_DEAMINASES_1"/>
    <property type="match status" value="1"/>
</dbReference>
<dbReference type="GO" id="GO:0004126">
    <property type="term" value="F:cytidine deaminase activity"/>
    <property type="evidence" value="ECO:0007669"/>
    <property type="project" value="InterPro"/>
</dbReference>
<dbReference type="Pfam" id="PF00383">
    <property type="entry name" value="dCMP_cyt_deam_1"/>
    <property type="match status" value="1"/>
</dbReference>
<dbReference type="GO" id="GO:0055086">
    <property type="term" value="P:nucleobase-containing small molecule metabolic process"/>
    <property type="evidence" value="ECO:0007669"/>
    <property type="project" value="UniProtKB-ARBA"/>
</dbReference>
<accession>D5EK80</accession>
<dbReference type="PIRSF" id="PIRSF006334">
    <property type="entry name" value="Cdd_plus_pseudo"/>
    <property type="match status" value="1"/>
</dbReference>
<dbReference type="GO" id="GO:0008270">
    <property type="term" value="F:zinc ion binding"/>
    <property type="evidence" value="ECO:0007669"/>
    <property type="project" value="InterPro"/>
</dbReference>
<dbReference type="RefSeq" id="WP_013043551.1">
    <property type="nucleotide sequence ID" value="NC_014008.1"/>
</dbReference>
<dbReference type="NCBIfam" id="NF006537">
    <property type="entry name" value="PRK09027.1"/>
    <property type="match status" value="1"/>
</dbReference>
<sequence>MTLSQATLSPALSKLDKATQTQVLEQLTSPNFSGYLKNLKGSRLTLAKELLDLAQTFSVPPLSGFRVGAVAIGSSGHLYLGANLEFAGVPLSCSLHAEQSAVLNAWMHGEPAIEALVISEFPCGHCRQFLWELSGASKLCVHIGNQSHQLIDLLPHPFGTERKLGHGLLDSPSVQHMGIQKIESDLAQRALNAAERSYTPYTQAHSGFVIECTDGKFYAGRTAESVAFNPSVLSAICALNSRNLSASRDYTINACMQTRLVTSVNSQCELAKMLMQNVTTAKIQKVLIEPAE</sequence>
<name>D5EK80_CORAD</name>
<feature type="domain" description="CMP/dCMP-type deaminase" evidence="9">
    <location>
        <begin position="181"/>
        <end position="292"/>
    </location>
</feature>
<evidence type="ECO:0000256" key="6">
    <source>
        <dbReference type="PIRSR" id="PIRSR006334-1"/>
    </source>
</evidence>
<dbReference type="CDD" id="cd01283">
    <property type="entry name" value="cytidine_deaminase"/>
    <property type="match status" value="1"/>
</dbReference>
<feature type="binding site" evidence="8">
    <location>
        <position position="123"/>
    </location>
    <ligand>
        <name>Zn(2+)</name>
        <dbReference type="ChEBI" id="CHEBI:29105"/>
        <note>catalytic</note>
    </ligand>
</feature>
<protein>
    <submittedName>
        <fullName evidence="10">CMP/dCMP deaminase zinc-binding protein</fullName>
    </submittedName>
</protein>
<evidence type="ECO:0000256" key="4">
    <source>
        <dbReference type="ARBA" id="ARBA00022801"/>
    </source>
</evidence>
<comment type="cofactor">
    <cofactor evidence="8">
        <name>Zn(2+)</name>
        <dbReference type="ChEBI" id="CHEBI:29105"/>
    </cofactor>
    <text evidence="8">Binds 1 zinc ion.</text>
</comment>
<dbReference type="Gene3D" id="3.40.140.10">
    <property type="entry name" value="Cytidine Deaminase, domain 2"/>
    <property type="match status" value="2"/>
</dbReference>
<feature type="binding site" evidence="8">
    <location>
        <position position="96"/>
    </location>
    <ligand>
        <name>Zn(2+)</name>
        <dbReference type="ChEBI" id="CHEBI:29105"/>
        <note>catalytic</note>
    </ligand>
</feature>
<keyword evidence="11" id="KW-1185">Reference proteome</keyword>
<dbReference type="eggNOG" id="COG0295">
    <property type="taxonomic scope" value="Bacteria"/>
</dbReference>
<dbReference type="InterPro" id="IPR002125">
    <property type="entry name" value="CMP_dCMP_dom"/>
</dbReference>
<dbReference type="EMBL" id="CP001998">
    <property type="protein sequence ID" value="ADE54829.1"/>
    <property type="molecule type" value="Genomic_DNA"/>
</dbReference>
<reference evidence="10 11" key="1">
    <citation type="journal article" date="2010" name="Stand. Genomic Sci.">
        <title>Complete genome sequence of Coraliomargarita akajimensis type strain (04OKA010-24).</title>
        <authorList>
            <person name="Mavromatis K."/>
            <person name="Abt B."/>
            <person name="Brambilla E."/>
            <person name="Lapidus A."/>
            <person name="Copeland A."/>
            <person name="Deshpande S."/>
            <person name="Nolan M."/>
            <person name="Lucas S."/>
            <person name="Tice H."/>
            <person name="Cheng J.F."/>
            <person name="Han C."/>
            <person name="Detter J.C."/>
            <person name="Woyke T."/>
            <person name="Goodwin L."/>
            <person name="Pitluck S."/>
            <person name="Held B."/>
            <person name="Brettin T."/>
            <person name="Tapia R."/>
            <person name="Ivanova N."/>
            <person name="Mikhailova N."/>
            <person name="Pati A."/>
            <person name="Liolios K."/>
            <person name="Chen A."/>
            <person name="Palaniappan K."/>
            <person name="Land M."/>
            <person name="Hauser L."/>
            <person name="Chang Y.J."/>
            <person name="Jeffries C.D."/>
            <person name="Rohde M."/>
            <person name="Goker M."/>
            <person name="Bristow J."/>
            <person name="Eisen J.A."/>
            <person name="Markowitz V."/>
            <person name="Hugenholtz P."/>
            <person name="Klenk H.P."/>
            <person name="Kyrpides N.C."/>
        </authorList>
    </citation>
    <scope>NUCLEOTIDE SEQUENCE [LARGE SCALE GENOMIC DNA]</scope>
    <source>
        <strain evidence="11">DSM 45221 / IAM 15411 / JCM 23193 / KCTC 12865</strain>
    </source>
</reference>
<evidence type="ECO:0000256" key="1">
    <source>
        <dbReference type="ARBA" id="ARBA00006576"/>
    </source>
</evidence>
<evidence type="ECO:0000313" key="10">
    <source>
        <dbReference type="EMBL" id="ADE54829.1"/>
    </source>
</evidence>
<dbReference type="PANTHER" id="PTHR11644:SF2">
    <property type="entry name" value="CYTIDINE DEAMINASE"/>
    <property type="match status" value="1"/>
</dbReference>
<dbReference type="InterPro" id="IPR050202">
    <property type="entry name" value="Cyt/Deoxycyt_deaminase"/>
</dbReference>
<evidence type="ECO:0000256" key="7">
    <source>
        <dbReference type="PIRSR" id="PIRSR006334-2"/>
    </source>
</evidence>
<keyword evidence="3 8" id="KW-0479">Metal-binding</keyword>
<evidence type="ECO:0000313" key="11">
    <source>
        <dbReference type="Proteomes" id="UP000000925"/>
    </source>
</evidence>
<keyword evidence="4" id="KW-0378">Hydrolase</keyword>
<comment type="similarity">
    <text evidence="1">Belongs to the cytidine and deoxycytidylate deaminase family.</text>
</comment>
<feature type="binding site" evidence="7">
    <location>
        <begin position="83"/>
        <end position="85"/>
    </location>
    <ligand>
        <name>substrate</name>
    </ligand>
</feature>
<comment type="subunit">
    <text evidence="2">Homodimer.</text>
</comment>
<dbReference type="AlphaFoldDB" id="D5EK80"/>
<dbReference type="PANTHER" id="PTHR11644">
    <property type="entry name" value="CYTIDINE DEAMINASE"/>
    <property type="match status" value="1"/>
</dbReference>
<dbReference type="STRING" id="583355.Caka_1810"/>
<gene>
    <name evidence="10" type="ordered locus">Caka_1810</name>
</gene>
<feature type="domain" description="CMP/dCMP-type deaminase" evidence="9">
    <location>
        <begin position="42"/>
        <end position="161"/>
    </location>
</feature>
<evidence type="ECO:0000256" key="8">
    <source>
        <dbReference type="PIRSR" id="PIRSR006334-3"/>
    </source>
</evidence>
<feature type="active site" description="Proton donor" evidence="6">
    <location>
        <position position="98"/>
    </location>
</feature>
<dbReference type="InterPro" id="IPR016192">
    <property type="entry name" value="APOBEC/CMP_deaminase_Zn-bd"/>
</dbReference>
<dbReference type="Pfam" id="PF08211">
    <property type="entry name" value="dCMP_cyt_deam_2"/>
    <property type="match status" value="1"/>
</dbReference>
<dbReference type="InterPro" id="IPR013171">
    <property type="entry name" value="Cyd/dCyd_deaminase_Zn-bd"/>
</dbReference>
<keyword evidence="5 8" id="KW-0862">Zinc</keyword>
<dbReference type="SUPFAM" id="SSF53927">
    <property type="entry name" value="Cytidine deaminase-like"/>
    <property type="match status" value="2"/>
</dbReference>
<dbReference type="PROSITE" id="PS51747">
    <property type="entry name" value="CYT_DCMP_DEAMINASES_2"/>
    <property type="match status" value="2"/>
</dbReference>
<dbReference type="GO" id="GO:0042802">
    <property type="term" value="F:identical protein binding"/>
    <property type="evidence" value="ECO:0007669"/>
    <property type="project" value="UniProtKB-ARBA"/>
</dbReference>
<evidence type="ECO:0000259" key="9">
    <source>
        <dbReference type="PROSITE" id="PS51747"/>
    </source>
</evidence>
<dbReference type="InterPro" id="IPR016193">
    <property type="entry name" value="Cytidine_deaminase-like"/>
</dbReference>
<dbReference type="KEGG" id="caa:Caka_1810"/>
<dbReference type="GO" id="GO:0005829">
    <property type="term" value="C:cytosol"/>
    <property type="evidence" value="ECO:0007669"/>
    <property type="project" value="TreeGrafter"/>
</dbReference>
<organism evidence="10 11">
    <name type="scientific">Coraliomargarita akajimensis (strain DSM 45221 / IAM 15411 / JCM 23193 / KCTC 12865 / 04OKA010-24)</name>
    <dbReference type="NCBI Taxonomy" id="583355"/>
    <lineage>
        <taxon>Bacteria</taxon>
        <taxon>Pseudomonadati</taxon>
        <taxon>Verrucomicrobiota</taxon>
        <taxon>Opitutia</taxon>
        <taxon>Puniceicoccales</taxon>
        <taxon>Coraliomargaritaceae</taxon>
        <taxon>Coraliomargarita</taxon>
    </lineage>
</organism>
<evidence type="ECO:0000256" key="3">
    <source>
        <dbReference type="ARBA" id="ARBA00022723"/>
    </source>
</evidence>
<feature type="binding site" evidence="8">
    <location>
        <position position="126"/>
    </location>
    <ligand>
        <name>Zn(2+)</name>
        <dbReference type="ChEBI" id="CHEBI:29105"/>
        <note>catalytic</note>
    </ligand>
</feature>
<dbReference type="Proteomes" id="UP000000925">
    <property type="component" value="Chromosome"/>
</dbReference>
<evidence type="ECO:0000256" key="2">
    <source>
        <dbReference type="ARBA" id="ARBA00011738"/>
    </source>
</evidence>